<protein>
    <submittedName>
        <fullName evidence="2">Hypothetical_protein</fullName>
    </submittedName>
</protein>
<keyword evidence="3" id="KW-1185">Reference proteome</keyword>
<name>A0AA86UXI7_9EUKA</name>
<dbReference type="Proteomes" id="UP001642409">
    <property type="component" value="Unassembled WGS sequence"/>
</dbReference>
<comment type="caution">
    <text evidence="1">The sequence shown here is derived from an EMBL/GenBank/DDBJ whole genome shotgun (WGS) entry which is preliminary data.</text>
</comment>
<dbReference type="EMBL" id="CAXDID020000014">
    <property type="protein sequence ID" value="CAL5981939.1"/>
    <property type="molecule type" value="Genomic_DNA"/>
</dbReference>
<accession>A0AA86UXI7</accession>
<organism evidence="1">
    <name type="scientific">Hexamita inflata</name>
    <dbReference type="NCBI Taxonomy" id="28002"/>
    <lineage>
        <taxon>Eukaryota</taxon>
        <taxon>Metamonada</taxon>
        <taxon>Diplomonadida</taxon>
        <taxon>Hexamitidae</taxon>
        <taxon>Hexamitinae</taxon>
        <taxon>Hexamita</taxon>
    </lineage>
</organism>
<proteinExistence type="predicted"/>
<dbReference type="EMBL" id="CATOUU010000831">
    <property type="protein sequence ID" value="CAI9952078.1"/>
    <property type="molecule type" value="Genomic_DNA"/>
</dbReference>
<evidence type="ECO:0000313" key="1">
    <source>
        <dbReference type="EMBL" id="CAI9952078.1"/>
    </source>
</evidence>
<gene>
    <name evidence="1" type="ORF">HINF_LOCUS39723</name>
    <name evidence="2" type="ORF">HINF_LOCUS6894</name>
</gene>
<dbReference type="AlphaFoldDB" id="A0AA86UXI7"/>
<reference evidence="2 3" key="2">
    <citation type="submission" date="2024-07" db="EMBL/GenBank/DDBJ databases">
        <authorList>
            <person name="Akdeniz Z."/>
        </authorList>
    </citation>
    <scope>NUCLEOTIDE SEQUENCE [LARGE SCALE GENOMIC DNA]</scope>
</reference>
<evidence type="ECO:0000313" key="2">
    <source>
        <dbReference type="EMBL" id="CAL5981939.1"/>
    </source>
</evidence>
<sequence>MPFTSESAKLYGMMRAKEVQQVKQKHQSFADHMHQAIRIQKLEDQVKETCERNDEQEPQVAVEDDQFAANNEIQVLQEQQQNLFTQKKVNLVSMQIRSTAATEFYLQKTTDRQRTCCIRTIRRWKAQMYDNIFEQDKLNVENFINTILNISKYRQMLNVSSETFVDGVLTVDAMSHVIRIPSNAKQWVRPQPIIRIQK</sequence>
<reference evidence="1" key="1">
    <citation type="submission" date="2023-06" db="EMBL/GenBank/DDBJ databases">
        <authorList>
            <person name="Kurt Z."/>
        </authorList>
    </citation>
    <scope>NUCLEOTIDE SEQUENCE</scope>
</reference>
<evidence type="ECO:0000313" key="3">
    <source>
        <dbReference type="Proteomes" id="UP001642409"/>
    </source>
</evidence>